<reference evidence="2 3" key="1">
    <citation type="submission" date="2020-06" db="EMBL/GenBank/DDBJ databases">
        <authorList>
            <person name="Li R."/>
            <person name="Bekaert M."/>
        </authorList>
    </citation>
    <scope>NUCLEOTIDE SEQUENCE [LARGE SCALE GENOMIC DNA]</scope>
    <source>
        <strain evidence="3">wild</strain>
    </source>
</reference>
<evidence type="ECO:0000256" key="1">
    <source>
        <dbReference type="SAM" id="MobiDB-lite"/>
    </source>
</evidence>
<dbReference type="AlphaFoldDB" id="A0A6J8A0F3"/>
<dbReference type="EMBL" id="CACVKT020000420">
    <property type="protein sequence ID" value="CAC5358953.1"/>
    <property type="molecule type" value="Genomic_DNA"/>
</dbReference>
<sequence>MGRKGQELSTDVKNMIVEMFQNGFSRRKIGDIFKFPKSTVIDNVRKFLDTGAVENKPRSGRPLFVKPRDYRKLERIVKTSQRSSLCDITNKFNEENYVPVSKRTSQHHLHKHGYHRHSDMKEDDSLSNNAELLLTSRDIFSSVISKLVVETESESEEEELSSNSPSQFSRHAHQQNQSPQQVTTIFSNLHNTGYISPVAATSGSFVSSPAATSGSFGSLPGAPSGTFVVHVGTPTICCNGIRTCSHTYLIDCF</sequence>
<proteinExistence type="predicted"/>
<accession>A0A6J8A0F3</accession>
<feature type="compositionally biased region" description="Acidic residues" evidence="1">
    <location>
        <begin position="151"/>
        <end position="160"/>
    </location>
</feature>
<feature type="compositionally biased region" description="Basic residues" evidence="1">
    <location>
        <begin position="104"/>
        <end position="115"/>
    </location>
</feature>
<name>A0A6J8A0F3_MYTCO</name>
<dbReference type="OrthoDB" id="6125033at2759"/>
<keyword evidence="3" id="KW-1185">Reference proteome</keyword>
<feature type="region of interest" description="Disordered" evidence="1">
    <location>
        <begin position="151"/>
        <end position="180"/>
    </location>
</feature>
<feature type="region of interest" description="Disordered" evidence="1">
    <location>
        <begin position="103"/>
        <end position="123"/>
    </location>
</feature>
<dbReference type="InterPro" id="IPR036388">
    <property type="entry name" value="WH-like_DNA-bd_sf"/>
</dbReference>
<dbReference type="Proteomes" id="UP000507470">
    <property type="component" value="Unassembled WGS sequence"/>
</dbReference>
<evidence type="ECO:0000313" key="3">
    <source>
        <dbReference type="Proteomes" id="UP000507470"/>
    </source>
</evidence>
<dbReference type="InterPro" id="IPR009057">
    <property type="entry name" value="Homeodomain-like_sf"/>
</dbReference>
<dbReference type="SUPFAM" id="SSF46689">
    <property type="entry name" value="Homeodomain-like"/>
    <property type="match status" value="1"/>
</dbReference>
<dbReference type="Gene3D" id="1.10.10.10">
    <property type="entry name" value="Winged helix-like DNA-binding domain superfamily/Winged helix DNA-binding domain"/>
    <property type="match status" value="1"/>
</dbReference>
<evidence type="ECO:0000313" key="2">
    <source>
        <dbReference type="EMBL" id="CAC5358953.1"/>
    </source>
</evidence>
<organism evidence="2 3">
    <name type="scientific">Mytilus coruscus</name>
    <name type="common">Sea mussel</name>
    <dbReference type="NCBI Taxonomy" id="42192"/>
    <lineage>
        <taxon>Eukaryota</taxon>
        <taxon>Metazoa</taxon>
        <taxon>Spiralia</taxon>
        <taxon>Lophotrochozoa</taxon>
        <taxon>Mollusca</taxon>
        <taxon>Bivalvia</taxon>
        <taxon>Autobranchia</taxon>
        <taxon>Pteriomorphia</taxon>
        <taxon>Mytilida</taxon>
        <taxon>Mytiloidea</taxon>
        <taxon>Mytilidae</taxon>
        <taxon>Mytilinae</taxon>
        <taxon>Mytilus</taxon>
    </lineage>
</organism>
<protein>
    <submittedName>
        <fullName evidence="2">Uncharacterized protein</fullName>
    </submittedName>
</protein>
<gene>
    <name evidence="2" type="ORF">MCOR_1990</name>
</gene>